<protein>
    <submittedName>
        <fullName evidence="1">Uncharacterized protein</fullName>
    </submittedName>
</protein>
<feature type="non-terminal residue" evidence="1">
    <location>
        <position position="149"/>
    </location>
</feature>
<proteinExistence type="predicted"/>
<sequence>AKTAFGSQGYNVTAEANCVNFQGSVTVPQWLAANFGEGMIRWIVAPVLQSVLNGSTVGIVKVEGELESKNLSANARTGADSLAALIAKVDALSLNVPALQEKMIAVMRPYGPAAAMAASVTKVNFVSFADPAAPALGLVDKHIHGFYLC</sequence>
<dbReference type="Proteomes" id="UP000654075">
    <property type="component" value="Unassembled WGS sequence"/>
</dbReference>
<name>A0A813EYZ1_POLGL</name>
<dbReference type="AlphaFoldDB" id="A0A813EYZ1"/>
<dbReference type="EMBL" id="CAJNNV010016072">
    <property type="protein sequence ID" value="CAE8604115.1"/>
    <property type="molecule type" value="Genomic_DNA"/>
</dbReference>
<organism evidence="1 2">
    <name type="scientific">Polarella glacialis</name>
    <name type="common">Dinoflagellate</name>
    <dbReference type="NCBI Taxonomy" id="89957"/>
    <lineage>
        <taxon>Eukaryota</taxon>
        <taxon>Sar</taxon>
        <taxon>Alveolata</taxon>
        <taxon>Dinophyceae</taxon>
        <taxon>Suessiales</taxon>
        <taxon>Suessiaceae</taxon>
        <taxon>Polarella</taxon>
    </lineage>
</organism>
<evidence type="ECO:0000313" key="2">
    <source>
        <dbReference type="Proteomes" id="UP000654075"/>
    </source>
</evidence>
<comment type="caution">
    <text evidence="1">The sequence shown here is derived from an EMBL/GenBank/DDBJ whole genome shotgun (WGS) entry which is preliminary data.</text>
</comment>
<reference evidence="1" key="1">
    <citation type="submission" date="2021-02" db="EMBL/GenBank/DDBJ databases">
        <authorList>
            <person name="Dougan E. K."/>
            <person name="Rhodes N."/>
            <person name="Thang M."/>
            <person name="Chan C."/>
        </authorList>
    </citation>
    <scope>NUCLEOTIDE SEQUENCE</scope>
</reference>
<gene>
    <name evidence="1" type="ORF">PGLA1383_LOCUS22301</name>
</gene>
<keyword evidence="2" id="KW-1185">Reference proteome</keyword>
<evidence type="ECO:0000313" key="1">
    <source>
        <dbReference type="EMBL" id="CAE8604115.1"/>
    </source>
</evidence>
<accession>A0A813EYZ1</accession>